<name>A0A3P7JGR5_STRVU</name>
<organism evidence="3 4">
    <name type="scientific">Strongylus vulgaris</name>
    <name type="common">Blood worm</name>
    <dbReference type="NCBI Taxonomy" id="40348"/>
    <lineage>
        <taxon>Eukaryota</taxon>
        <taxon>Metazoa</taxon>
        <taxon>Ecdysozoa</taxon>
        <taxon>Nematoda</taxon>
        <taxon>Chromadorea</taxon>
        <taxon>Rhabditida</taxon>
        <taxon>Rhabditina</taxon>
        <taxon>Rhabditomorpha</taxon>
        <taxon>Strongyloidea</taxon>
        <taxon>Strongylidae</taxon>
        <taxon>Strongylus</taxon>
    </lineage>
</organism>
<proteinExistence type="predicted"/>
<reference evidence="3 4" key="1">
    <citation type="submission" date="2018-11" db="EMBL/GenBank/DDBJ databases">
        <authorList>
            <consortium name="Pathogen Informatics"/>
        </authorList>
    </citation>
    <scope>NUCLEOTIDE SEQUENCE [LARGE SCALE GENOMIC DNA]</scope>
</reference>
<feature type="compositionally biased region" description="Polar residues" evidence="1">
    <location>
        <begin position="21"/>
        <end position="30"/>
    </location>
</feature>
<evidence type="ECO:0000259" key="2">
    <source>
        <dbReference type="PROSITE" id="PS51029"/>
    </source>
</evidence>
<gene>
    <name evidence="3" type="ORF">SVUK_LOCUS19778</name>
</gene>
<dbReference type="InterPro" id="IPR006578">
    <property type="entry name" value="MADF-dom"/>
</dbReference>
<dbReference type="AlphaFoldDB" id="A0A3P7JGR5"/>
<dbReference type="Pfam" id="PF10545">
    <property type="entry name" value="MADF_DNA_bdg"/>
    <property type="match status" value="1"/>
</dbReference>
<dbReference type="Proteomes" id="UP000270094">
    <property type="component" value="Unassembled WGS sequence"/>
</dbReference>
<feature type="domain" description="MADF" evidence="2">
    <location>
        <begin position="41"/>
        <end position="94"/>
    </location>
</feature>
<feature type="region of interest" description="Disordered" evidence="1">
    <location>
        <begin position="1"/>
        <end position="30"/>
    </location>
</feature>
<dbReference type="OrthoDB" id="5819793at2759"/>
<keyword evidence="4" id="KW-1185">Reference proteome</keyword>
<accession>A0A3P7JGR5</accession>
<dbReference type="EMBL" id="UYYB01133203">
    <property type="protein sequence ID" value="VDM84780.1"/>
    <property type="molecule type" value="Genomic_DNA"/>
</dbReference>
<feature type="non-terminal residue" evidence="3">
    <location>
        <position position="1"/>
    </location>
</feature>
<evidence type="ECO:0000313" key="4">
    <source>
        <dbReference type="Proteomes" id="UP000270094"/>
    </source>
</evidence>
<sequence>AGAEPTASRGPPRPAVYAVRSGQTGSGSARSTYMDRKFKLAVISRVERHPEIWDFTSEDYKKQDVRLTAWDQIVSELQAEGFNTGIKHLLTISG</sequence>
<evidence type="ECO:0000256" key="1">
    <source>
        <dbReference type="SAM" id="MobiDB-lite"/>
    </source>
</evidence>
<evidence type="ECO:0000313" key="3">
    <source>
        <dbReference type="EMBL" id="VDM84780.1"/>
    </source>
</evidence>
<protein>
    <recommendedName>
        <fullName evidence="2">MADF domain-containing protein</fullName>
    </recommendedName>
</protein>
<dbReference type="PROSITE" id="PS51029">
    <property type="entry name" value="MADF"/>
    <property type="match status" value="1"/>
</dbReference>